<reference evidence="1 2" key="1">
    <citation type="journal article" date="2020" name="Cell">
        <title>Large-Scale Comparative Analyses of Tick Genomes Elucidate Their Genetic Diversity and Vector Capacities.</title>
        <authorList>
            <consortium name="Tick Genome and Microbiome Consortium (TIGMIC)"/>
            <person name="Jia N."/>
            <person name="Wang J."/>
            <person name="Shi W."/>
            <person name="Du L."/>
            <person name="Sun Y."/>
            <person name="Zhan W."/>
            <person name="Jiang J.F."/>
            <person name="Wang Q."/>
            <person name="Zhang B."/>
            <person name="Ji P."/>
            <person name="Bell-Sakyi L."/>
            <person name="Cui X.M."/>
            <person name="Yuan T.T."/>
            <person name="Jiang B.G."/>
            <person name="Yang W.F."/>
            <person name="Lam T.T."/>
            <person name="Chang Q.C."/>
            <person name="Ding S.J."/>
            <person name="Wang X.J."/>
            <person name="Zhu J.G."/>
            <person name="Ruan X.D."/>
            <person name="Zhao L."/>
            <person name="Wei J.T."/>
            <person name="Ye R.Z."/>
            <person name="Que T.C."/>
            <person name="Du C.H."/>
            <person name="Zhou Y.H."/>
            <person name="Cheng J.X."/>
            <person name="Dai P.F."/>
            <person name="Guo W.B."/>
            <person name="Han X.H."/>
            <person name="Huang E.J."/>
            <person name="Li L.F."/>
            <person name="Wei W."/>
            <person name="Gao Y.C."/>
            <person name="Liu J.Z."/>
            <person name="Shao H.Z."/>
            <person name="Wang X."/>
            <person name="Wang C.C."/>
            <person name="Yang T.C."/>
            <person name="Huo Q.B."/>
            <person name="Li W."/>
            <person name="Chen H.Y."/>
            <person name="Chen S.E."/>
            <person name="Zhou L.G."/>
            <person name="Ni X.B."/>
            <person name="Tian J.H."/>
            <person name="Sheng Y."/>
            <person name="Liu T."/>
            <person name="Pan Y.S."/>
            <person name="Xia L.Y."/>
            <person name="Li J."/>
            <person name="Zhao F."/>
            <person name="Cao W.C."/>
        </authorList>
    </citation>
    <scope>NUCLEOTIDE SEQUENCE [LARGE SCALE GENOMIC DNA]</scope>
    <source>
        <strain evidence="1">Iper-2018</strain>
    </source>
</reference>
<evidence type="ECO:0000313" key="2">
    <source>
        <dbReference type="Proteomes" id="UP000805193"/>
    </source>
</evidence>
<evidence type="ECO:0000313" key="1">
    <source>
        <dbReference type="EMBL" id="KAG0409871.1"/>
    </source>
</evidence>
<organism evidence="1 2">
    <name type="scientific">Ixodes persulcatus</name>
    <name type="common">Taiga tick</name>
    <dbReference type="NCBI Taxonomy" id="34615"/>
    <lineage>
        <taxon>Eukaryota</taxon>
        <taxon>Metazoa</taxon>
        <taxon>Ecdysozoa</taxon>
        <taxon>Arthropoda</taxon>
        <taxon>Chelicerata</taxon>
        <taxon>Arachnida</taxon>
        <taxon>Acari</taxon>
        <taxon>Parasitiformes</taxon>
        <taxon>Ixodida</taxon>
        <taxon>Ixodoidea</taxon>
        <taxon>Ixodidae</taxon>
        <taxon>Ixodinae</taxon>
        <taxon>Ixodes</taxon>
    </lineage>
</organism>
<dbReference type="Proteomes" id="UP000805193">
    <property type="component" value="Unassembled WGS sequence"/>
</dbReference>
<comment type="caution">
    <text evidence="1">The sequence shown here is derived from an EMBL/GenBank/DDBJ whole genome shotgun (WGS) entry which is preliminary data.</text>
</comment>
<dbReference type="EMBL" id="JABSTQ010011583">
    <property type="protein sequence ID" value="KAG0409871.1"/>
    <property type="molecule type" value="Genomic_DNA"/>
</dbReference>
<accession>A0AC60NRX9</accession>
<name>A0AC60NRX9_IXOPE</name>
<sequence length="571" mass="56777">MLLCMEAGREYDLNLLSALHILAHVWSNTPAEVIANCFRHSGFVRPDVCEAILDATSEDSQETAEEVDDSCLERVLPSGVQLADYIAIDHDVATAGQLSDDEITSEVLGGRDEHDSDDTSDQPSRRRTVKEAAEALAVLEEFCDGIPESNSENGKPVSSSIVNVSNNRPVASTSSMTSLVASYGSSHPSATTGATVVVSSGVGAAPVQTVANTRGLATLGVAATPSLANSKCATALLAPSTTTNLATLVTSQQVGGPLLSKCLRGGTVGHAMGSMPQAATTGLGLLSHAVTNSSAAAAVQVVANPVGGVKVLAGPAPSSSPPSSTNNGGHLVALTVTPAVSTLAPVVVAPPSSTLAAMTSSVAPPKSLVRTTSGANVGRAGGAGTTPVALVTAAQAKSLFLGPHGVAVTASPVGGGGVGAATTGVVHRRGLPQVLTPRALATSTVLSGTAGALKQVRAGTAPGSQALSQLAAHVTHVAAASSPTAAVGQLPLMAPLSVVGHLPALLSQQFLSPGANLGTLTGAASHHHHHHHHHHPHHAAGAAAVVKPLVVVSLPNVVAQPATPTSVGTAQ</sequence>
<protein>
    <submittedName>
        <fullName evidence="1">Uncharacterized protein</fullName>
    </submittedName>
</protein>
<gene>
    <name evidence="1" type="ORF">HPB47_013015</name>
</gene>
<proteinExistence type="predicted"/>
<keyword evidence="2" id="KW-1185">Reference proteome</keyword>